<evidence type="ECO:0000256" key="4">
    <source>
        <dbReference type="ARBA" id="ARBA00018170"/>
    </source>
</evidence>
<feature type="non-terminal residue" evidence="12">
    <location>
        <position position="149"/>
    </location>
</feature>
<protein>
    <recommendedName>
        <fullName evidence="4 11">MICOS complex subunit MIC12</fullName>
    </recommendedName>
    <alternativeName>
        <fullName evidence="10 11">Altered inheritance of mitochondria protein 5, mitochondrial</fullName>
    </alternativeName>
    <alternativeName>
        <fullName evidence="9 11">Found in mitochondrial proteome protein 51</fullName>
    </alternativeName>
</protein>
<keyword evidence="11" id="KW-0999">Mitochondrion inner membrane</keyword>
<dbReference type="Pfam" id="PF17050">
    <property type="entry name" value="AIM5"/>
    <property type="match status" value="1"/>
</dbReference>
<organism evidence="12 13">
    <name type="scientific">Lecanosticta acicola</name>
    <dbReference type="NCBI Taxonomy" id="111012"/>
    <lineage>
        <taxon>Eukaryota</taxon>
        <taxon>Fungi</taxon>
        <taxon>Dikarya</taxon>
        <taxon>Ascomycota</taxon>
        <taxon>Pezizomycotina</taxon>
        <taxon>Dothideomycetes</taxon>
        <taxon>Dothideomycetidae</taxon>
        <taxon>Mycosphaerellales</taxon>
        <taxon>Mycosphaerellaceae</taxon>
        <taxon>Lecanosticta</taxon>
    </lineage>
</organism>
<evidence type="ECO:0000256" key="2">
    <source>
        <dbReference type="ARBA" id="ARBA00004370"/>
    </source>
</evidence>
<comment type="similarity">
    <text evidence="3 11">Belongs to the MICOS complex subunit Mic12 family.</text>
</comment>
<evidence type="ECO:0000256" key="7">
    <source>
        <dbReference type="ARBA" id="ARBA00023128"/>
    </source>
</evidence>
<evidence type="ECO:0000256" key="10">
    <source>
        <dbReference type="ARBA" id="ARBA00032985"/>
    </source>
</evidence>
<proteinExistence type="inferred from homology"/>
<comment type="subunit">
    <text evidence="11">Component of the mitochondrial contact site and cristae organizing system (MICOS) complex.</text>
</comment>
<keyword evidence="8" id="KW-0472">Membrane</keyword>
<accession>A0AAI8Z845</accession>
<dbReference type="InterPro" id="IPR031463">
    <property type="entry name" value="Mic12"/>
</dbReference>
<gene>
    <name evidence="12" type="ORF">LECACI_7A009331</name>
</gene>
<evidence type="ECO:0000313" key="12">
    <source>
        <dbReference type="EMBL" id="CAK4034173.1"/>
    </source>
</evidence>
<evidence type="ECO:0000313" key="13">
    <source>
        <dbReference type="Proteomes" id="UP001296104"/>
    </source>
</evidence>
<dbReference type="GO" id="GO:0042407">
    <property type="term" value="P:cristae formation"/>
    <property type="evidence" value="ECO:0007669"/>
    <property type="project" value="InterPro"/>
</dbReference>
<name>A0AAI8Z845_9PEZI</name>
<keyword evidence="5" id="KW-0812">Transmembrane</keyword>
<evidence type="ECO:0000256" key="5">
    <source>
        <dbReference type="ARBA" id="ARBA00022692"/>
    </source>
</evidence>
<dbReference type="GO" id="GO:0044284">
    <property type="term" value="C:mitochondrial crista junction"/>
    <property type="evidence" value="ECO:0007669"/>
    <property type="project" value="InterPro"/>
</dbReference>
<evidence type="ECO:0000256" key="9">
    <source>
        <dbReference type="ARBA" id="ARBA00032159"/>
    </source>
</evidence>
<dbReference type="Proteomes" id="UP001296104">
    <property type="component" value="Unassembled WGS sequence"/>
</dbReference>
<dbReference type="GO" id="GO:0061617">
    <property type="term" value="C:MICOS complex"/>
    <property type="evidence" value="ECO:0007669"/>
    <property type="project" value="UniProtKB-UniRule"/>
</dbReference>
<evidence type="ECO:0000256" key="8">
    <source>
        <dbReference type="ARBA" id="ARBA00023136"/>
    </source>
</evidence>
<sequence length="149" mass="16753">MGFTTGLLGGFTLTASVIYLSMRLHTQNRVYQSSLLHQQAIVLDNIIAPRPPQPPPTSREVQAGLWETAKDKWNAELESNVKKLQTTDWAAVRERLEENVSTLYQKAFKSGREGVEFGVEKTKEGIDTGIRNASDRIRIIITPNQETKN</sequence>
<comment type="subcellular location">
    <subcellularLocation>
        <location evidence="2">Membrane</location>
    </subcellularLocation>
    <subcellularLocation>
        <location evidence="11">Mitochondrion inner membrane</location>
        <topology evidence="11">Single-pass membrane protein</topology>
    </subcellularLocation>
</comment>
<keyword evidence="13" id="KW-1185">Reference proteome</keyword>
<comment type="function">
    <text evidence="1 11">Component of the MICOS complex, a large protein complex of the mitochondrial inner membrane that plays crucial roles in the maintenance of crista junctions, inner membrane architecture, and formation of contact sites to the outer membrane.</text>
</comment>
<evidence type="ECO:0000256" key="3">
    <source>
        <dbReference type="ARBA" id="ARBA00009188"/>
    </source>
</evidence>
<dbReference type="EMBL" id="CAVMBE010000106">
    <property type="protein sequence ID" value="CAK4034173.1"/>
    <property type="molecule type" value="Genomic_DNA"/>
</dbReference>
<keyword evidence="7 11" id="KW-0496">Mitochondrion</keyword>
<evidence type="ECO:0000256" key="11">
    <source>
        <dbReference type="RuleBase" id="RU363010"/>
    </source>
</evidence>
<keyword evidence="6" id="KW-1133">Transmembrane helix</keyword>
<comment type="caution">
    <text evidence="12">The sequence shown here is derived from an EMBL/GenBank/DDBJ whole genome shotgun (WGS) entry which is preliminary data.</text>
</comment>
<evidence type="ECO:0000256" key="6">
    <source>
        <dbReference type="ARBA" id="ARBA00022989"/>
    </source>
</evidence>
<dbReference type="AlphaFoldDB" id="A0AAI8Z845"/>
<reference evidence="12" key="1">
    <citation type="submission" date="2023-11" db="EMBL/GenBank/DDBJ databases">
        <authorList>
            <person name="Alioto T."/>
            <person name="Alioto T."/>
            <person name="Gomez Garrido J."/>
        </authorList>
    </citation>
    <scope>NUCLEOTIDE SEQUENCE</scope>
</reference>
<evidence type="ECO:0000256" key="1">
    <source>
        <dbReference type="ARBA" id="ARBA00002689"/>
    </source>
</evidence>